<dbReference type="PATRIC" id="fig|322095.3.peg.2105"/>
<dbReference type="RefSeq" id="WP_060936139.1">
    <property type="nucleotide sequence ID" value="NZ_KQ960466.1"/>
</dbReference>
<dbReference type="SUPFAM" id="SSF51182">
    <property type="entry name" value="RmlC-like cupins"/>
    <property type="match status" value="1"/>
</dbReference>
<dbReference type="STRING" id="322095.HMPREF3185_02135"/>
<dbReference type="InterPro" id="IPR013096">
    <property type="entry name" value="Cupin_2"/>
</dbReference>
<gene>
    <name evidence="2" type="ORF">HMPREF3185_02135</name>
</gene>
<evidence type="ECO:0000259" key="1">
    <source>
        <dbReference type="Pfam" id="PF07883"/>
    </source>
</evidence>
<evidence type="ECO:0000313" key="3">
    <source>
        <dbReference type="Proteomes" id="UP000070224"/>
    </source>
</evidence>
<feature type="domain" description="Cupin type-2" evidence="1">
    <location>
        <begin position="22"/>
        <end position="70"/>
    </location>
</feature>
<dbReference type="EMBL" id="LSDK01000143">
    <property type="protein sequence ID" value="KXB73179.1"/>
    <property type="molecule type" value="Genomic_DNA"/>
</dbReference>
<dbReference type="InterPro" id="IPR014710">
    <property type="entry name" value="RmlC-like_jellyroll"/>
</dbReference>
<dbReference type="Gene3D" id="2.60.120.10">
    <property type="entry name" value="Jelly Rolls"/>
    <property type="match status" value="1"/>
</dbReference>
<keyword evidence="3" id="KW-1185">Reference proteome</keyword>
<dbReference type="AlphaFoldDB" id="A0A134AZR2"/>
<organism evidence="2 3">
    <name type="scientific">Porphyromonas somerae</name>
    <dbReference type="NCBI Taxonomy" id="322095"/>
    <lineage>
        <taxon>Bacteria</taxon>
        <taxon>Pseudomonadati</taxon>
        <taxon>Bacteroidota</taxon>
        <taxon>Bacteroidia</taxon>
        <taxon>Bacteroidales</taxon>
        <taxon>Porphyromonadaceae</taxon>
        <taxon>Porphyromonas</taxon>
    </lineage>
</organism>
<dbReference type="Proteomes" id="UP000070224">
    <property type="component" value="Unassembled WGS sequence"/>
</dbReference>
<protein>
    <submittedName>
        <fullName evidence="2">Cupin domain protein</fullName>
    </submittedName>
</protein>
<dbReference type="InterPro" id="IPR011051">
    <property type="entry name" value="RmlC_Cupin_sf"/>
</dbReference>
<dbReference type="Pfam" id="PF07883">
    <property type="entry name" value="Cupin_2"/>
    <property type="match status" value="1"/>
</dbReference>
<accession>A0A134AZR2</accession>
<name>A0A134AZR2_9PORP</name>
<sequence>MIGTEIKEFGQVINNDKLMVVHVNLPQGKKIAPHDHQGQDIFFSVVKGQVKATLNNSEEHTLSPGTLLHFGGEAFIGIEALVDSEFFVYLINL</sequence>
<dbReference type="OrthoDB" id="1074360at2"/>
<evidence type="ECO:0000313" key="2">
    <source>
        <dbReference type="EMBL" id="KXB73179.1"/>
    </source>
</evidence>
<reference evidence="3" key="1">
    <citation type="submission" date="2016-01" db="EMBL/GenBank/DDBJ databases">
        <authorList>
            <person name="Mitreva M."/>
            <person name="Pepin K.H."/>
            <person name="Mihindukulasuriya K.A."/>
            <person name="Fulton R."/>
            <person name="Fronick C."/>
            <person name="O'Laughlin M."/>
            <person name="Miner T."/>
            <person name="Herter B."/>
            <person name="Rosa B.A."/>
            <person name="Cordes M."/>
            <person name="Tomlinson C."/>
            <person name="Wollam A."/>
            <person name="Palsikar V.B."/>
            <person name="Mardis E.R."/>
            <person name="Wilson R.K."/>
        </authorList>
    </citation>
    <scope>NUCLEOTIDE SEQUENCE [LARGE SCALE GENOMIC DNA]</scope>
    <source>
        <strain evidence="3">KA00683</strain>
    </source>
</reference>
<comment type="caution">
    <text evidence="2">The sequence shown here is derived from an EMBL/GenBank/DDBJ whole genome shotgun (WGS) entry which is preliminary data.</text>
</comment>
<proteinExistence type="predicted"/>